<dbReference type="EMBL" id="CP013015">
    <property type="protein sequence ID" value="AMM40357.1"/>
    <property type="molecule type" value="Genomic_DNA"/>
</dbReference>
<evidence type="ECO:0000313" key="2">
    <source>
        <dbReference type="EMBL" id="HEB74604.1"/>
    </source>
</evidence>
<dbReference type="EMBL" id="DRKW01000308">
    <property type="protein sequence ID" value="HEB74604.1"/>
    <property type="molecule type" value="Genomic_DNA"/>
</dbReference>
<dbReference type="AlphaFoldDB" id="A0A7C1ZMX6"/>
<dbReference type="Proteomes" id="UP000070560">
    <property type="component" value="Chromosome"/>
</dbReference>
<keyword evidence="1" id="KW-0449">Lipoprotein</keyword>
<dbReference type="InterPro" id="IPR014094">
    <property type="entry name" value="LpoB"/>
</dbReference>
<dbReference type="Proteomes" id="UP000885738">
    <property type="component" value="Unassembled WGS sequence"/>
</dbReference>
<dbReference type="EMBL" id="DRIH01000086">
    <property type="protein sequence ID" value="HEC67709.1"/>
    <property type="molecule type" value="Genomic_DNA"/>
</dbReference>
<dbReference type="OrthoDB" id="9791579at2"/>
<proteinExistence type="predicted"/>
<dbReference type="Pfam" id="PF13036">
    <property type="entry name" value="LpoB"/>
    <property type="match status" value="1"/>
</dbReference>
<dbReference type="KEGG" id="daw:HS1_000551"/>
<evidence type="ECO:0000313" key="4">
    <source>
        <dbReference type="Proteomes" id="UP000070560"/>
    </source>
</evidence>
<dbReference type="RefSeq" id="WP_066060694.1">
    <property type="nucleotide sequence ID" value="NZ_CP013015.1"/>
</dbReference>
<gene>
    <name evidence="3" type="ORF">ENI35_02690</name>
    <name evidence="2" type="ORF">ENJ03_05220</name>
    <name evidence="1" type="ORF">HS1_000551</name>
</gene>
<evidence type="ECO:0000313" key="3">
    <source>
        <dbReference type="EMBL" id="HEC67709.1"/>
    </source>
</evidence>
<dbReference type="PROSITE" id="PS51257">
    <property type="entry name" value="PROKAR_LIPOPROTEIN"/>
    <property type="match status" value="1"/>
</dbReference>
<dbReference type="Proteomes" id="UP000886268">
    <property type="component" value="Unassembled WGS sequence"/>
</dbReference>
<protein>
    <submittedName>
        <fullName evidence="1">Lipoprotein</fullName>
    </submittedName>
</protein>
<keyword evidence="4" id="KW-1185">Reference proteome</keyword>
<organism evidence="3">
    <name type="scientific">Desulfofervidus auxilii</name>
    <dbReference type="NCBI Taxonomy" id="1621989"/>
    <lineage>
        <taxon>Bacteria</taxon>
        <taxon>Pseudomonadati</taxon>
        <taxon>Thermodesulfobacteriota</taxon>
        <taxon>Candidatus Desulfofervidia</taxon>
        <taxon>Candidatus Desulfofervidales</taxon>
        <taxon>Candidatus Desulfofervidaceae</taxon>
        <taxon>Candidatus Desulfofervidus</taxon>
    </lineage>
</organism>
<reference evidence="3" key="2">
    <citation type="journal article" date="2020" name="mSystems">
        <title>Genome- and Community-Level Interaction Insights into Carbon Utilization and Element Cycling Functions of Hydrothermarchaeota in Hydrothermal Sediment.</title>
        <authorList>
            <person name="Zhou Z."/>
            <person name="Liu Y."/>
            <person name="Xu W."/>
            <person name="Pan J."/>
            <person name="Luo Z.H."/>
            <person name="Li M."/>
        </authorList>
    </citation>
    <scope>NUCLEOTIDE SEQUENCE [LARGE SCALE GENOMIC DNA]</scope>
    <source>
        <strain evidence="3">HyVt-389</strain>
        <strain evidence="2">HyVt-45</strain>
    </source>
</reference>
<evidence type="ECO:0000313" key="1">
    <source>
        <dbReference type="EMBL" id="AMM40357.1"/>
    </source>
</evidence>
<sequence>MRKIAILFMWLFILACGGLRYYVNPAADLSYIKRVAILPLHNFSRDNLAHEKIRDILETELLKLGEFEVVDRGEVDAVLRELRIREPSDISPAMLKKLSQRLHAQAFLTGSVDEYRTEQSGGISLPFVAVSLKLIDGKSAKVLWQITASEKGGGALTRLFGVGEKSLIEVSHILIRKCLKKL</sequence>
<accession>A0A7C1ZMX6</accession>
<reference evidence="1 4" key="1">
    <citation type="submission" date="2015-10" db="EMBL/GenBank/DDBJ databases">
        <title>Candidatus Desulfofervidus auxilii, a hydrogenotrophic sulfate-reducing bacterium involved in the thermophilic anaerobic oxidation of methane.</title>
        <authorList>
            <person name="Krukenberg V."/>
            <person name="Richter M."/>
            <person name="Wegener G."/>
        </authorList>
    </citation>
    <scope>NUCLEOTIDE SEQUENCE [LARGE SCALE GENOMIC DNA]</scope>
    <source>
        <strain evidence="1 4">HS1</strain>
    </source>
</reference>
<name>A0A7C1ZMX6_DESA2</name>
<dbReference type="Gene3D" id="3.40.50.10610">
    <property type="entry name" value="ABC-type transport auxiliary lipoprotein component"/>
    <property type="match status" value="1"/>
</dbReference>